<dbReference type="Proteomes" id="UP000239494">
    <property type="component" value="Unassembled WGS sequence"/>
</dbReference>
<dbReference type="PANTHER" id="PTHR35807:SF1">
    <property type="entry name" value="TRANSCRIPTIONAL REGULATOR REDD"/>
    <property type="match status" value="1"/>
</dbReference>
<feature type="domain" description="Bacterial transcriptional activator" evidence="5">
    <location>
        <begin position="805"/>
        <end position="947"/>
    </location>
</feature>
<feature type="compositionally biased region" description="Low complexity" evidence="3">
    <location>
        <begin position="266"/>
        <end position="307"/>
    </location>
</feature>
<keyword evidence="6" id="KW-0238">DNA-binding</keyword>
<protein>
    <submittedName>
        <fullName evidence="6">DNA-binding SARP family transcriptional activator</fullName>
    </submittedName>
</protein>
<comment type="caution">
    <text evidence="6">The sequence shown here is derived from an EMBL/GenBank/DDBJ whole genome shotgun (WGS) entry which is preliminary data.</text>
</comment>
<keyword evidence="4" id="KW-1133">Transmembrane helix</keyword>
<dbReference type="InterPro" id="IPR036388">
    <property type="entry name" value="WH-like_DNA-bd_sf"/>
</dbReference>
<sequence length="961" mass="102615">MWQGTGQALGWFARLVRGLFAAAVLVALLAGLPWALTHFLGWPLPDHLPTWAEIQGVLLGPMTTVFLLDFLACLTWLVWAFFTLDVARYAVGIIRDARMPELLATGPTRRVAAVLVGAVLISILGQRAGLSATSSATGAAMNEVVATAPPRGTPSDWTALAGAQQTTHGVQHRQEASTPSVERTSRAKSAVVLPYTPETGVHDSLWRMSERTLGDGHRWPEIYALNQGKPQPDGGNFTRPGVIFPGEEMALPEDAAIGPAPPGSSPTPTETPAAPTTTSPAPSTTQPPATTTQASPATRTSPSTDASGEPGFRWGEELFVGLGVAAAVSAAFAVARRHQRRRYRPGSGDRSDLPVAPVVYQLRLAHLRADHDDNNEVDVDRPGARTPRAWGPPIVLGAHGNGIEDQVPVGVRDGREVAADLAAVRGLGLLGAGAPDAVRALVITILSTAPTTTDKTAAVIVPAEDLVAMLGRRAAHAPLPAGLHVTTDLDAALDMLESETLVRVGQAPPADRVWGPVVLLARAPGRQVRRVQAVLDNGSAVGVTGLLLGQWNAGVTAYVRGDGTISTTSPGLGEPLRGTRVFRLGDDHAADLLTLLRHADPAGMVTGRSTTADDHEYTFAEAAINGSVADTDLELPAAEGNDNRQSDGELEILGSALVRSPAFRLRPLHPVRPQAELSVQSDGESHSHDQSMPLRISVLGPPRVWWRRATAFPGGEATEREITSAFQPRLRELLVFLALHPDGASREALIAALWATNPPERTTNAMNTSLSRVRRAVAQATENALSDVVLVGEGRYRLNPGLVEVDYHRFAAAVVARRVATTDADRTEAYRRVVDSYTGPLADGMSTDWIETAREAIRRDAIDAIDAVAALARALIGHDPQQTLDLLEIARAFDPHNELIYRDIMRLQERLGQFDAITRTLTLLTTRLAEVDDRPTQQAVALADRLRRRHDAPGESGQESA</sequence>
<dbReference type="RefSeq" id="WP_106196974.1">
    <property type="nucleotide sequence ID" value="NZ_PVTF01000026.1"/>
</dbReference>
<feature type="compositionally biased region" description="Basic and acidic residues" evidence="3">
    <location>
        <begin position="373"/>
        <end position="383"/>
    </location>
</feature>
<keyword evidence="1" id="KW-0805">Transcription regulation</keyword>
<keyword evidence="4" id="KW-0812">Transmembrane</keyword>
<proteinExistence type="predicted"/>
<dbReference type="PANTHER" id="PTHR35807">
    <property type="entry name" value="TRANSCRIPTIONAL REGULATOR REDD-RELATED"/>
    <property type="match status" value="1"/>
</dbReference>
<dbReference type="InterPro" id="IPR005158">
    <property type="entry name" value="BTAD"/>
</dbReference>
<feature type="transmembrane region" description="Helical" evidence="4">
    <location>
        <begin position="111"/>
        <end position="129"/>
    </location>
</feature>
<dbReference type="GO" id="GO:0006355">
    <property type="term" value="P:regulation of DNA-templated transcription"/>
    <property type="evidence" value="ECO:0007669"/>
    <property type="project" value="InterPro"/>
</dbReference>
<dbReference type="SMART" id="SM01043">
    <property type="entry name" value="BTAD"/>
    <property type="match status" value="1"/>
</dbReference>
<keyword evidence="2" id="KW-0804">Transcription</keyword>
<keyword evidence="4" id="KW-0472">Membrane</keyword>
<dbReference type="Gene3D" id="1.10.10.10">
    <property type="entry name" value="Winged helix-like DNA-binding domain superfamily/Winged helix DNA-binding domain"/>
    <property type="match status" value="1"/>
</dbReference>
<dbReference type="SUPFAM" id="SSF46894">
    <property type="entry name" value="C-terminal effector domain of the bipartite response regulators"/>
    <property type="match status" value="1"/>
</dbReference>
<dbReference type="Gene3D" id="1.25.40.10">
    <property type="entry name" value="Tetratricopeptide repeat domain"/>
    <property type="match status" value="1"/>
</dbReference>
<organism evidence="6 7">
    <name type="scientific">Umezawaea tangerina</name>
    <dbReference type="NCBI Taxonomy" id="84725"/>
    <lineage>
        <taxon>Bacteria</taxon>
        <taxon>Bacillati</taxon>
        <taxon>Actinomycetota</taxon>
        <taxon>Actinomycetes</taxon>
        <taxon>Pseudonocardiales</taxon>
        <taxon>Pseudonocardiaceae</taxon>
        <taxon>Umezawaea</taxon>
    </lineage>
</organism>
<evidence type="ECO:0000313" key="6">
    <source>
        <dbReference type="EMBL" id="PRY29210.1"/>
    </source>
</evidence>
<evidence type="ECO:0000256" key="3">
    <source>
        <dbReference type="SAM" id="MobiDB-lite"/>
    </source>
</evidence>
<evidence type="ECO:0000256" key="4">
    <source>
        <dbReference type="SAM" id="Phobius"/>
    </source>
</evidence>
<dbReference type="InterPro" id="IPR011990">
    <property type="entry name" value="TPR-like_helical_dom_sf"/>
</dbReference>
<accession>A0A2T0S719</accession>
<dbReference type="InterPro" id="IPR051677">
    <property type="entry name" value="AfsR-DnrI-RedD_regulator"/>
</dbReference>
<evidence type="ECO:0000256" key="1">
    <source>
        <dbReference type="ARBA" id="ARBA00023015"/>
    </source>
</evidence>
<dbReference type="GO" id="GO:0003677">
    <property type="term" value="F:DNA binding"/>
    <property type="evidence" value="ECO:0007669"/>
    <property type="project" value="UniProtKB-KW"/>
</dbReference>
<feature type="transmembrane region" description="Helical" evidence="4">
    <location>
        <begin position="66"/>
        <end position="91"/>
    </location>
</feature>
<keyword evidence="7" id="KW-1185">Reference proteome</keyword>
<dbReference type="AlphaFoldDB" id="A0A2T0S719"/>
<dbReference type="InterPro" id="IPR016032">
    <property type="entry name" value="Sig_transdc_resp-reg_C-effctor"/>
</dbReference>
<name>A0A2T0S719_9PSEU</name>
<evidence type="ECO:0000313" key="7">
    <source>
        <dbReference type="Proteomes" id="UP000239494"/>
    </source>
</evidence>
<evidence type="ECO:0000259" key="5">
    <source>
        <dbReference type="SMART" id="SM01043"/>
    </source>
</evidence>
<gene>
    <name evidence="6" type="ORF">CLV43_12687</name>
</gene>
<reference evidence="6 7" key="1">
    <citation type="submission" date="2018-03" db="EMBL/GenBank/DDBJ databases">
        <title>Genomic Encyclopedia of Archaeal and Bacterial Type Strains, Phase II (KMG-II): from individual species to whole genera.</title>
        <authorList>
            <person name="Goeker M."/>
        </authorList>
    </citation>
    <scope>NUCLEOTIDE SEQUENCE [LARGE SCALE GENOMIC DNA]</scope>
    <source>
        <strain evidence="6 7">DSM 44720</strain>
    </source>
</reference>
<dbReference type="EMBL" id="PVTF01000026">
    <property type="protein sequence ID" value="PRY29210.1"/>
    <property type="molecule type" value="Genomic_DNA"/>
</dbReference>
<feature type="transmembrane region" description="Helical" evidence="4">
    <location>
        <begin position="12"/>
        <end position="36"/>
    </location>
</feature>
<feature type="region of interest" description="Disordered" evidence="3">
    <location>
        <begin position="224"/>
        <end position="310"/>
    </location>
</feature>
<evidence type="ECO:0000256" key="2">
    <source>
        <dbReference type="ARBA" id="ARBA00023163"/>
    </source>
</evidence>
<feature type="region of interest" description="Disordered" evidence="3">
    <location>
        <begin position="373"/>
        <end position="392"/>
    </location>
</feature>